<keyword evidence="2" id="KW-0472">Membrane</keyword>
<dbReference type="EMBL" id="JAGMVJ010000004">
    <property type="protein sequence ID" value="KAH7091575.1"/>
    <property type="molecule type" value="Genomic_DNA"/>
</dbReference>
<comment type="caution">
    <text evidence="3">The sequence shown here is derived from an EMBL/GenBank/DDBJ whole genome shotgun (WGS) entry which is preliminary data.</text>
</comment>
<keyword evidence="2" id="KW-1133">Transmembrane helix</keyword>
<protein>
    <recommendedName>
        <fullName evidence="5">Apple domain-containing protein</fullName>
    </recommendedName>
</protein>
<evidence type="ECO:0000313" key="3">
    <source>
        <dbReference type="EMBL" id="KAH7091575.1"/>
    </source>
</evidence>
<evidence type="ECO:0000256" key="1">
    <source>
        <dbReference type="SAM" id="MobiDB-lite"/>
    </source>
</evidence>
<gene>
    <name evidence="3" type="ORF">FB567DRAFT_277475</name>
</gene>
<evidence type="ECO:0000313" key="4">
    <source>
        <dbReference type="Proteomes" id="UP000813461"/>
    </source>
</evidence>
<proteinExistence type="predicted"/>
<keyword evidence="2" id="KW-0812">Transmembrane</keyword>
<dbReference type="OrthoDB" id="5424430at2759"/>
<name>A0A8K0RFM1_9PLEO</name>
<evidence type="ECO:0008006" key="5">
    <source>
        <dbReference type="Google" id="ProtNLM"/>
    </source>
</evidence>
<dbReference type="AlphaFoldDB" id="A0A8K0RFM1"/>
<sequence>MQAPHSDLEVVQNADIPATEKYAYHAGGDAPEAYQFPDEDTHKVAYNTDLHEQAPQRTICGLRKRTFWIILIAAIVIVAAAVGGGVGGALSSKSSNNTSGSNTGNTGNNAAQSSSLSASQSQSQAGTSSTTPTPTSAEPSTTVTTTTIVGPSSTLLRDCPSSNYTLYDVKLGDTNMSFRKVCAKSFLNANGIESAFGRPVASLNECINLCAAYNVNNRTQIQQGSSRICNSVCWRNTFDQINDWPGGMCFGYASQNSSGTFRYRVPDETRCDGAALINQDY</sequence>
<keyword evidence="4" id="KW-1185">Reference proteome</keyword>
<feature type="region of interest" description="Disordered" evidence="1">
    <location>
        <begin position="89"/>
        <end position="146"/>
    </location>
</feature>
<organism evidence="3 4">
    <name type="scientific">Paraphoma chrysanthemicola</name>
    <dbReference type="NCBI Taxonomy" id="798071"/>
    <lineage>
        <taxon>Eukaryota</taxon>
        <taxon>Fungi</taxon>
        <taxon>Dikarya</taxon>
        <taxon>Ascomycota</taxon>
        <taxon>Pezizomycotina</taxon>
        <taxon>Dothideomycetes</taxon>
        <taxon>Pleosporomycetidae</taxon>
        <taxon>Pleosporales</taxon>
        <taxon>Pleosporineae</taxon>
        <taxon>Phaeosphaeriaceae</taxon>
        <taxon>Paraphoma</taxon>
    </lineage>
</organism>
<feature type="transmembrane region" description="Helical" evidence="2">
    <location>
        <begin position="67"/>
        <end position="90"/>
    </location>
</feature>
<accession>A0A8K0RFM1</accession>
<reference evidence="3" key="1">
    <citation type="journal article" date="2021" name="Nat. Commun.">
        <title>Genetic determinants of endophytism in the Arabidopsis root mycobiome.</title>
        <authorList>
            <person name="Mesny F."/>
            <person name="Miyauchi S."/>
            <person name="Thiergart T."/>
            <person name="Pickel B."/>
            <person name="Atanasova L."/>
            <person name="Karlsson M."/>
            <person name="Huettel B."/>
            <person name="Barry K.W."/>
            <person name="Haridas S."/>
            <person name="Chen C."/>
            <person name="Bauer D."/>
            <person name="Andreopoulos W."/>
            <person name="Pangilinan J."/>
            <person name="LaButti K."/>
            <person name="Riley R."/>
            <person name="Lipzen A."/>
            <person name="Clum A."/>
            <person name="Drula E."/>
            <person name="Henrissat B."/>
            <person name="Kohler A."/>
            <person name="Grigoriev I.V."/>
            <person name="Martin F.M."/>
            <person name="Hacquard S."/>
        </authorList>
    </citation>
    <scope>NUCLEOTIDE SEQUENCE</scope>
    <source>
        <strain evidence="3">MPI-SDFR-AT-0120</strain>
    </source>
</reference>
<dbReference type="Proteomes" id="UP000813461">
    <property type="component" value="Unassembled WGS sequence"/>
</dbReference>
<evidence type="ECO:0000256" key="2">
    <source>
        <dbReference type="SAM" id="Phobius"/>
    </source>
</evidence>